<dbReference type="Gene3D" id="3.30.1490.150">
    <property type="entry name" value="Hypothetical protein ph0010, domain 2"/>
    <property type="match status" value="1"/>
</dbReference>
<evidence type="ECO:0000259" key="1">
    <source>
        <dbReference type="PROSITE" id="PS51112"/>
    </source>
</evidence>
<dbReference type="SUPFAM" id="SSF143447">
    <property type="entry name" value="AMMECR1-like"/>
    <property type="match status" value="1"/>
</dbReference>
<dbReference type="Proteomes" id="UP001163255">
    <property type="component" value="Chromosome"/>
</dbReference>
<protein>
    <submittedName>
        <fullName evidence="2">AmmeMemoRadiSam system protein A</fullName>
    </submittedName>
</protein>
<evidence type="ECO:0000313" key="2">
    <source>
        <dbReference type="EMBL" id="UYM17369.1"/>
    </source>
</evidence>
<dbReference type="NCBIfam" id="TIGR04335">
    <property type="entry name" value="AmmeMemoSam_A"/>
    <property type="match status" value="1"/>
</dbReference>
<dbReference type="PROSITE" id="PS51112">
    <property type="entry name" value="AMMECR1"/>
    <property type="match status" value="1"/>
</dbReference>
<feature type="domain" description="AMMECR1" evidence="1">
    <location>
        <begin position="6"/>
        <end position="187"/>
    </location>
</feature>
<evidence type="ECO:0000313" key="3">
    <source>
        <dbReference type="Proteomes" id="UP001163255"/>
    </source>
</evidence>
<dbReference type="InterPro" id="IPR027485">
    <property type="entry name" value="AMMECR1_N"/>
</dbReference>
<dbReference type="PANTHER" id="PTHR13016:SF0">
    <property type="entry name" value="AMME SYNDROME CANDIDATE GENE 1 PROTEIN"/>
    <property type="match status" value="1"/>
</dbReference>
<proteinExistence type="predicted"/>
<dbReference type="RefSeq" id="WP_262599927.1">
    <property type="nucleotide sequence ID" value="NZ_CP103300.1"/>
</dbReference>
<sequence>MELSLPQQKELLRLARKTIADSCRQGLPPGTPEGDFPPIFYEQRATFVTLQKQENLRGCIGSLQVRRTLIEDIIHNAFAAAFRDSRFQPVSAAELNEIDIEISILSPLSEMNISSEDDLLQQLIPGQDGLVIENSFYRATFLPQVWEQLPTAQQFLQHLKQKAGISPDIWPDDMRCSRYTCFKFQEK</sequence>
<keyword evidence="3" id="KW-1185">Reference proteome</keyword>
<dbReference type="NCBIfam" id="TIGR00296">
    <property type="entry name" value="TIGR00296 family protein"/>
    <property type="match status" value="1"/>
</dbReference>
<dbReference type="EMBL" id="CP103300">
    <property type="protein sequence ID" value="UYM17369.1"/>
    <property type="molecule type" value="Genomic_DNA"/>
</dbReference>
<dbReference type="Pfam" id="PF01871">
    <property type="entry name" value="AMMECR1"/>
    <property type="match status" value="1"/>
</dbReference>
<name>A0ABY6GX62_9GAMM</name>
<accession>A0ABY6GX62</accession>
<organism evidence="2 3">
    <name type="scientific">Endozoicomonas euniceicola</name>
    <dbReference type="NCBI Taxonomy" id="1234143"/>
    <lineage>
        <taxon>Bacteria</taxon>
        <taxon>Pseudomonadati</taxon>
        <taxon>Pseudomonadota</taxon>
        <taxon>Gammaproteobacteria</taxon>
        <taxon>Oceanospirillales</taxon>
        <taxon>Endozoicomonadaceae</taxon>
        <taxon>Endozoicomonas</taxon>
    </lineage>
</organism>
<dbReference type="Gene3D" id="3.30.700.20">
    <property type="entry name" value="Hypothetical protein ph0010, domain 1"/>
    <property type="match status" value="1"/>
</dbReference>
<dbReference type="InterPro" id="IPR002733">
    <property type="entry name" value="AMMECR1_domain"/>
</dbReference>
<gene>
    <name evidence="2" type="primary">amrA</name>
    <name evidence="2" type="ORF">NX720_05475</name>
</gene>
<dbReference type="PANTHER" id="PTHR13016">
    <property type="entry name" value="AMMECR1 HOMOLOG"/>
    <property type="match status" value="1"/>
</dbReference>
<dbReference type="InterPro" id="IPR023473">
    <property type="entry name" value="AMMECR1"/>
</dbReference>
<reference evidence="2" key="1">
    <citation type="submission" date="2022-10" db="EMBL/GenBank/DDBJ databases">
        <title>Completed Genome Sequence of two octocoral isolated bacterium, Endozoicomonas euniceicola EF212T and Endozoicomonas gorgoniicola PS125T.</title>
        <authorList>
            <person name="Chiou Y.-J."/>
            <person name="Chen Y.-H."/>
        </authorList>
    </citation>
    <scope>NUCLEOTIDE SEQUENCE</scope>
    <source>
        <strain evidence="2">EF212</strain>
    </source>
</reference>
<dbReference type="InterPro" id="IPR036071">
    <property type="entry name" value="AMMECR1_dom_sf"/>
</dbReference>
<dbReference type="InterPro" id="IPR027623">
    <property type="entry name" value="AmmeMemoSam_A"/>
</dbReference>